<dbReference type="GeneID" id="24101668"/>
<dbReference type="OrthoDB" id="57939at2759"/>
<dbReference type="EMBL" id="HE797493">
    <property type="protein sequence ID" value="CCM06768.1"/>
    <property type="molecule type" value="Genomic_DNA"/>
</dbReference>
<feature type="compositionally biased region" description="Low complexity" evidence="1">
    <location>
        <begin position="41"/>
        <end position="50"/>
    </location>
</feature>
<evidence type="ECO:0000256" key="1">
    <source>
        <dbReference type="SAM" id="MobiDB-lite"/>
    </source>
</evidence>
<evidence type="ECO:0000313" key="2">
    <source>
        <dbReference type="EMBL" id="CCM06768.1"/>
    </source>
</evidence>
<reference evidence="2 3" key="1">
    <citation type="journal article" date="2012" name="Appl. Environ. Microbiol.">
        <title>Short-read sequencing for genomic analysis of the brown rot fungus Fibroporia radiculosa.</title>
        <authorList>
            <person name="Tang J.D."/>
            <person name="Perkins A.D."/>
            <person name="Sonstegard T.S."/>
            <person name="Schroeder S.G."/>
            <person name="Burgess S.C."/>
            <person name="Diehl S.V."/>
        </authorList>
    </citation>
    <scope>NUCLEOTIDE SEQUENCE [LARGE SCALE GENOMIC DNA]</scope>
    <source>
        <strain evidence="2 3">TFFH 294</strain>
    </source>
</reference>
<dbReference type="STRING" id="599839.J4GIT6"/>
<dbReference type="InParanoid" id="J4GIT6"/>
<evidence type="ECO:0000313" key="3">
    <source>
        <dbReference type="Proteomes" id="UP000006352"/>
    </source>
</evidence>
<dbReference type="AlphaFoldDB" id="J4GIT6"/>
<gene>
    <name evidence="2" type="ORF">FIBRA_09066</name>
</gene>
<organism evidence="2 3">
    <name type="scientific">Fibroporia radiculosa</name>
    <dbReference type="NCBI Taxonomy" id="599839"/>
    <lineage>
        <taxon>Eukaryota</taxon>
        <taxon>Fungi</taxon>
        <taxon>Dikarya</taxon>
        <taxon>Basidiomycota</taxon>
        <taxon>Agaricomycotina</taxon>
        <taxon>Agaricomycetes</taxon>
        <taxon>Polyporales</taxon>
        <taxon>Fibroporiaceae</taxon>
        <taxon>Fibroporia</taxon>
    </lineage>
</organism>
<dbReference type="Proteomes" id="UP000006352">
    <property type="component" value="Unassembled WGS sequence"/>
</dbReference>
<keyword evidence="3" id="KW-1185">Reference proteome</keyword>
<accession>J4GIT6</accession>
<dbReference type="HOGENOM" id="CLU_1875472_0_0_1"/>
<protein>
    <submittedName>
        <fullName evidence="2">Uncharacterized protein</fullName>
    </submittedName>
</protein>
<name>J4GIT6_9APHY</name>
<feature type="compositionally biased region" description="Polar residues" evidence="1">
    <location>
        <begin position="57"/>
        <end position="66"/>
    </location>
</feature>
<dbReference type="RefSeq" id="XP_012176789.1">
    <property type="nucleotide sequence ID" value="XM_012321399.1"/>
</dbReference>
<proteinExistence type="predicted"/>
<feature type="region of interest" description="Disordered" evidence="1">
    <location>
        <begin position="41"/>
        <end position="86"/>
    </location>
</feature>
<sequence length="136" mass="14012">MSQAVSDAILAQILGRLEALQVSQQALQAKLDALTHPVSPVSSPGHHVVPIPGALSDGSSPSNTPTAPGAVAHAQTPASVAGAAPDNIISDKEREKLLYPSRIMLTSKSSSSVLKGQHICCGAVAFRGQDVRDRVC</sequence>